<dbReference type="PROSITE" id="PS00138">
    <property type="entry name" value="SUBTILASE_SER"/>
    <property type="match status" value="1"/>
</dbReference>
<protein>
    <submittedName>
        <fullName evidence="9">Subtilisin-like protease SBT5.4</fullName>
    </submittedName>
</protein>
<dbReference type="CDD" id="cd02120">
    <property type="entry name" value="PA_subtilisin_like"/>
    <property type="match status" value="1"/>
</dbReference>
<keyword evidence="2 9" id="KW-0645">Protease</keyword>
<comment type="caution">
    <text evidence="6">Lacks conserved residue(s) required for the propagation of feature annotation.</text>
</comment>
<evidence type="ECO:0000256" key="1">
    <source>
        <dbReference type="ARBA" id="ARBA00011073"/>
    </source>
</evidence>
<comment type="caution">
    <text evidence="9">The sequence shown here is derived from an EMBL/GenBank/DDBJ whole genome shotgun (WGS) entry which is preliminary data.</text>
</comment>
<dbReference type="Pfam" id="PF00082">
    <property type="entry name" value="Peptidase_S8"/>
    <property type="match status" value="1"/>
</dbReference>
<gene>
    <name evidence="9" type="ORF">OLEA9_A073006</name>
</gene>
<dbReference type="InterPro" id="IPR045051">
    <property type="entry name" value="SBT"/>
</dbReference>
<dbReference type="OrthoDB" id="206201at2759"/>
<reference evidence="9 10" key="1">
    <citation type="submission" date="2019-12" db="EMBL/GenBank/DDBJ databases">
        <authorList>
            <person name="Alioto T."/>
            <person name="Alioto T."/>
            <person name="Gomez Garrido J."/>
        </authorList>
    </citation>
    <scope>NUCLEOTIDE SEQUENCE [LARGE SCALE GENOMIC DNA]</scope>
</reference>
<evidence type="ECO:0000259" key="8">
    <source>
        <dbReference type="Pfam" id="PF17766"/>
    </source>
</evidence>
<dbReference type="InterPro" id="IPR041469">
    <property type="entry name" value="Subtilisin-like_FN3"/>
</dbReference>
<dbReference type="InterPro" id="IPR000209">
    <property type="entry name" value="Peptidase_S8/S53_dom"/>
</dbReference>
<dbReference type="InterPro" id="IPR023828">
    <property type="entry name" value="Peptidase_S8_Ser-AS"/>
</dbReference>
<evidence type="ECO:0000313" key="9">
    <source>
        <dbReference type="EMBL" id="CAA2976174.1"/>
    </source>
</evidence>
<proteinExistence type="inferred from homology"/>
<evidence type="ECO:0000259" key="7">
    <source>
        <dbReference type="Pfam" id="PF00082"/>
    </source>
</evidence>
<dbReference type="EMBL" id="CACTIH010002374">
    <property type="protein sequence ID" value="CAA2976174.1"/>
    <property type="molecule type" value="Genomic_DNA"/>
</dbReference>
<evidence type="ECO:0000256" key="4">
    <source>
        <dbReference type="ARBA" id="ARBA00022801"/>
    </source>
</evidence>
<name>A0A8S0RB80_OLEEU</name>
<keyword evidence="5" id="KW-0720">Serine protease</keyword>
<dbReference type="FunFam" id="2.60.40.2310:FF:000001">
    <property type="entry name" value="Subtilisin-like protease SBT1.5"/>
    <property type="match status" value="1"/>
</dbReference>
<dbReference type="Gene3D" id="3.50.30.30">
    <property type="match status" value="1"/>
</dbReference>
<dbReference type="PROSITE" id="PS51892">
    <property type="entry name" value="SUBTILASE"/>
    <property type="match status" value="1"/>
</dbReference>
<dbReference type="InterPro" id="IPR036852">
    <property type="entry name" value="Peptidase_S8/S53_dom_sf"/>
</dbReference>
<dbReference type="Pfam" id="PF17766">
    <property type="entry name" value="fn3_6"/>
    <property type="match status" value="1"/>
</dbReference>
<dbReference type="AlphaFoldDB" id="A0A8S0RB80"/>
<dbReference type="Gramene" id="OE9A073006T1">
    <property type="protein sequence ID" value="OE9A073006C1"/>
    <property type="gene ID" value="OE9A073006"/>
</dbReference>
<sequence length="407" mass="43908">MDKDLDKFYPIVYGEDIMSTDAYEDDARSCVADSLNATLARGKVLLCFESRIQKYPVNAARTVKKVQGIGLVFGKFQTKEVSLCLDVPCAQVDFTIGTSLLTYIGSTSNPIVKFNLPRTVVGQQVSPHVALFSSRGPSSLSPTVLKPDIAAPGVDILASWSTAAAAQPSGAIENHLHPFKFKFASGTSMACPHISAIVCLLKSIHPSWSPAAIKSALVTTASLTDEYGQAAVAEGAPHKQADPFDYGGGHVNPDKAIDPGLIYDLDVKDHARFLCALGYNATAISLLTRTNAPCRGTANFLANFNLPSITIPQLKNCMTVSRIVTNVGPDLSIYTATIQAPPGTDVMVEPPILAFNSDVKKLKFKVTFCPMLRVQGTYSFGNLLWEDGLHVVRIPLIVRSTVQEYYH</sequence>
<keyword evidence="3" id="KW-0732">Signal</keyword>
<dbReference type="GO" id="GO:0006508">
    <property type="term" value="P:proteolysis"/>
    <property type="evidence" value="ECO:0007669"/>
    <property type="project" value="UniProtKB-KW"/>
</dbReference>
<comment type="similarity">
    <text evidence="1 6">Belongs to the peptidase S8 family.</text>
</comment>
<dbReference type="GO" id="GO:0004252">
    <property type="term" value="F:serine-type endopeptidase activity"/>
    <property type="evidence" value="ECO:0007669"/>
    <property type="project" value="InterPro"/>
</dbReference>
<dbReference type="Gene3D" id="2.60.40.2310">
    <property type="match status" value="1"/>
</dbReference>
<dbReference type="Proteomes" id="UP000594638">
    <property type="component" value="Unassembled WGS sequence"/>
</dbReference>
<keyword evidence="10" id="KW-1185">Reference proteome</keyword>
<keyword evidence="4" id="KW-0378">Hydrolase</keyword>
<feature type="domain" description="Peptidase S8/S53" evidence="7">
    <location>
        <begin position="119"/>
        <end position="226"/>
    </location>
</feature>
<evidence type="ECO:0000256" key="2">
    <source>
        <dbReference type="ARBA" id="ARBA00022670"/>
    </source>
</evidence>
<feature type="domain" description="Subtilisin-like protease fibronectin type-III" evidence="8">
    <location>
        <begin position="303"/>
        <end position="398"/>
    </location>
</feature>
<evidence type="ECO:0000313" key="10">
    <source>
        <dbReference type="Proteomes" id="UP000594638"/>
    </source>
</evidence>
<evidence type="ECO:0000256" key="5">
    <source>
        <dbReference type="ARBA" id="ARBA00022825"/>
    </source>
</evidence>
<accession>A0A8S0RB80</accession>
<evidence type="ECO:0000256" key="3">
    <source>
        <dbReference type="ARBA" id="ARBA00022729"/>
    </source>
</evidence>
<dbReference type="Gene3D" id="3.40.50.200">
    <property type="entry name" value="Peptidase S8/S53 domain"/>
    <property type="match status" value="1"/>
</dbReference>
<organism evidence="9 10">
    <name type="scientific">Olea europaea subsp. europaea</name>
    <dbReference type="NCBI Taxonomy" id="158383"/>
    <lineage>
        <taxon>Eukaryota</taxon>
        <taxon>Viridiplantae</taxon>
        <taxon>Streptophyta</taxon>
        <taxon>Embryophyta</taxon>
        <taxon>Tracheophyta</taxon>
        <taxon>Spermatophyta</taxon>
        <taxon>Magnoliopsida</taxon>
        <taxon>eudicotyledons</taxon>
        <taxon>Gunneridae</taxon>
        <taxon>Pentapetalae</taxon>
        <taxon>asterids</taxon>
        <taxon>lamiids</taxon>
        <taxon>Lamiales</taxon>
        <taxon>Oleaceae</taxon>
        <taxon>Oleeae</taxon>
        <taxon>Olea</taxon>
    </lineage>
</organism>
<dbReference type="SUPFAM" id="SSF52743">
    <property type="entry name" value="Subtilisin-like"/>
    <property type="match status" value="1"/>
</dbReference>
<evidence type="ECO:0000256" key="6">
    <source>
        <dbReference type="PROSITE-ProRule" id="PRU01240"/>
    </source>
</evidence>
<dbReference type="PANTHER" id="PTHR10795">
    <property type="entry name" value="PROPROTEIN CONVERTASE SUBTILISIN/KEXIN"/>
    <property type="match status" value="1"/>
</dbReference>